<dbReference type="PaxDb" id="166486-ERS852572_01288"/>
<dbReference type="Proteomes" id="UP000095350">
    <property type="component" value="Unassembled WGS sequence"/>
</dbReference>
<evidence type="ECO:0000313" key="4">
    <source>
        <dbReference type="Proteomes" id="UP000095350"/>
    </source>
</evidence>
<dbReference type="AlphaFoldDB" id="A0A173T299"/>
<feature type="region of interest" description="Disordered" evidence="1">
    <location>
        <begin position="42"/>
        <end position="96"/>
    </location>
</feature>
<organism evidence="3 4">
    <name type="scientific">Roseburia intestinalis</name>
    <dbReference type="NCBI Taxonomy" id="166486"/>
    <lineage>
        <taxon>Bacteria</taxon>
        <taxon>Bacillati</taxon>
        <taxon>Bacillota</taxon>
        <taxon>Clostridia</taxon>
        <taxon>Lachnospirales</taxon>
        <taxon>Lachnospiraceae</taxon>
        <taxon>Roseburia</taxon>
    </lineage>
</organism>
<dbReference type="RefSeq" id="WP_055193822.1">
    <property type="nucleotide sequence ID" value="NZ_CABIYH010000008.1"/>
</dbReference>
<keyword evidence="2" id="KW-0812">Transmembrane</keyword>
<name>A0A173T299_9FIRM</name>
<dbReference type="STRING" id="166486.ERS852572_01288"/>
<evidence type="ECO:0000256" key="1">
    <source>
        <dbReference type="SAM" id="MobiDB-lite"/>
    </source>
</evidence>
<dbReference type="OrthoDB" id="3182597at2"/>
<accession>A0A173T299</accession>
<feature type="compositionally biased region" description="Basic and acidic residues" evidence="1">
    <location>
        <begin position="80"/>
        <end position="96"/>
    </location>
</feature>
<proteinExistence type="predicted"/>
<sequence length="386" mass="43355">MAVISFKCPNCDGELIFDPSTQKYKCEYCFSLFSQEELDAMKPAQTTEPQNADAAGAGKASGKPEDKKQSQLGNKAGSGTEKDNTENKESDKEAGKEADAVTYTCPSCGAQIVTDATTAATFCYYCHNPVVLGGRLEGKFLPDQVIPFSVSREDAEKGFKDYVCKKKFVPRAFYNKKQVESITGVYFPYWHYNTRLEGKMQGEARNVRVWRTGNTEYTETKYYQVSREGDVKLENLTENALGKANQELICGVMPYDFKDVKKFQLGFLSGFLAEKRDIEKKQIEKKVQQEARESAEKLMREQINGYSSVSVKNADFRALKEKWSYTLLPVWTITYKSKNGKIYYFSMNGQTGKVYGELPIDYKKISLVSGIVSLVTLVILLLGGLA</sequence>
<keyword evidence="2" id="KW-0472">Membrane</keyword>
<keyword evidence="2" id="KW-1133">Transmembrane helix</keyword>
<evidence type="ECO:0008006" key="5">
    <source>
        <dbReference type="Google" id="ProtNLM"/>
    </source>
</evidence>
<dbReference type="PANTHER" id="PTHR37826">
    <property type="entry name" value="FLOTILLIN BAND_7_5 DOMAIN PROTEIN"/>
    <property type="match status" value="1"/>
</dbReference>
<feature type="compositionally biased region" description="Low complexity" evidence="1">
    <location>
        <begin position="52"/>
        <end position="61"/>
    </location>
</feature>
<dbReference type="Gene3D" id="2.20.28.30">
    <property type="entry name" value="RNA polymerase ii, chain L"/>
    <property type="match status" value="2"/>
</dbReference>
<feature type="transmembrane region" description="Helical" evidence="2">
    <location>
        <begin position="365"/>
        <end position="385"/>
    </location>
</feature>
<dbReference type="EMBL" id="CYXZ01000008">
    <property type="protein sequence ID" value="CUM96169.1"/>
    <property type="molecule type" value="Genomic_DNA"/>
</dbReference>
<gene>
    <name evidence="3" type="ORF">ERS852572_01288</name>
</gene>
<protein>
    <recommendedName>
        <fullName evidence="5">TFIIB-type zinc ribbon-containing protein</fullName>
    </recommendedName>
</protein>
<evidence type="ECO:0000313" key="3">
    <source>
        <dbReference type="EMBL" id="CUM96169.1"/>
    </source>
</evidence>
<dbReference type="PANTHER" id="PTHR37826:SF3">
    <property type="entry name" value="J DOMAIN-CONTAINING PROTEIN"/>
    <property type="match status" value="1"/>
</dbReference>
<evidence type="ECO:0000256" key="2">
    <source>
        <dbReference type="SAM" id="Phobius"/>
    </source>
</evidence>
<reference evidence="3 4" key="1">
    <citation type="submission" date="2015-09" db="EMBL/GenBank/DDBJ databases">
        <authorList>
            <consortium name="Pathogen Informatics"/>
        </authorList>
    </citation>
    <scope>NUCLEOTIDE SEQUENCE [LARGE SCALE GENOMIC DNA]</scope>
    <source>
        <strain evidence="3 4">2789STDY5834960</strain>
    </source>
</reference>